<proteinExistence type="predicted"/>
<sequence>MACCTSNSWSSLALMTNAPLDTSGGHITPFQKLWVITEATGEDGVTRASTCFMLPKEY</sequence>
<keyword evidence="2" id="KW-1185">Reference proteome</keyword>
<evidence type="ECO:0000313" key="1">
    <source>
        <dbReference type="EMBL" id="BCO26941.1"/>
    </source>
</evidence>
<accession>A0ABN6D7X5</accession>
<protein>
    <submittedName>
        <fullName evidence="1">Uncharacterized protein</fullName>
    </submittedName>
</protein>
<evidence type="ECO:0000313" key="2">
    <source>
        <dbReference type="Proteomes" id="UP000824366"/>
    </source>
</evidence>
<dbReference type="EMBL" id="AP024238">
    <property type="protein sequence ID" value="BCO26941.1"/>
    <property type="molecule type" value="Genomic_DNA"/>
</dbReference>
<gene>
    <name evidence="1" type="ORF">MIZ03_1828</name>
</gene>
<dbReference type="Proteomes" id="UP000824366">
    <property type="component" value="Chromosome"/>
</dbReference>
<organism evidence="1 2">
    <name type="scientific">Rhodoferax lithotrophicus</name>
    <dbReference type="NCBI Taxonomy" id="2798804"/>
    <lineage>
        <taxon>Bacteria</taxon>
        <taxon>Pseudomonadati</taxon>
        <taxon>Pseudomonadota</taxon>
        <taxon>Betaproteobacteria</taxon>
        <taxon>Burkholderiales</taxon>
        <taxon>Comamonadaceae</taxon>
        <taxon>Rhodoferax</taxon>
    </lineage>
</organism>
<name>A0ABN6D7X5_9BURK</name>
<dbReference type="RefSeq" id="WP_223911203.1">
    <property type="nucleotide sequence ID" value="NZ_AP024238.1"/>
</dbReference>
<reference evidence="1 2" key="1">
    <citation type="journal article" date="2021" name="Microbiol. Spectr.">
        <title>A Single Bacterium Capable of Oxidation and Reduction of Iron at Circumneutral pH.</title>
        <authorList>
            <person name="Kato S."/>
            <person name="Ohkuma M."/>
        </authorList>
    </citation>
    <scope>NUCLEOTIDE SEQUENCE [LARGE SCALE GENOMIC DNA]</scope>
    <source>
        <strain evidence="1 2">MIZ03</strain>
    </source>
</reference>